<reference evidence="1" key="2">
    <citation type="journal article" date="2007" name="Science">
        <title>Draft genome sequence of the sexually transmitted pathogen Trichomonas vaginalis.</title>
        <authorList>
            <person name="Carlton J.M."/>
            <person name="Hirt R.P."/>
            <person name="Silva J.C."/>
            <person name="Delcher A.L."/>
            <person name="Schatz M."/>
            <person name="Zhao Q."/>
            <person name="Wortman J.R."/>
            <person name="Bidwell S.L."/>
            <person name="Alsmark U.C.M."/>
            <person name="Besteiro S."/>
            <person name="Sicheritz-Ponten T."/>
            <person name="Noel C.J."/>
            <person name="Dacks J.B."/>
            <person name="Foster P.G."/>
            <person name="Simillion C."/>
            <person name="Van de Peer Y."/>
            <person name="Miranda-Saavedra D."/>
            <person name="Barton G.J."/>
            <person name="Westrop G.D."/>
            <person name="Mueller S."/>
            <person name="Dessi D."/>
            <person name="Fiori P.L."/>
            <person name="Ren Q."/>
            <person name="Paulsen I."/>
            <person name="Zhang H."/>
            <person name="Bastida-Corcuera F.D."/>
            <person name="Simoes-Barbosa A."/>
            <person name="Brown M.T."/>
            <person name="Hayes R.D."/>
            <person name="Mukherjee M."/>
            <person name="Okumura C.Y."/>
            <person name="Schneider R."/>
            <person name="Smith A.J."/>
            <person name="Vanacova S."/>
            <person name="Villalvazo M."/>
            <person name="Haas B.J."/>
            <person name="Pertea M."/>
            <person name="Feldblyum T.V."/>
            <person name="Utterback T.R."/>
            <person name="Shu C.L."/>
            <person name="Osoegawa K."/>
            <person name="de Jong P.J."/>
            <person name="Hrdy I."/>
            <person name="Horvathova L."/>
            <person name="Zubacova Z."/>
            <person name="Dolezal P."/>
            <person name="Malik S.B."/>
            <person name="Logsdon J.M. Jr."/>
            <person name="Henze K."/>
            <person name="Gupta A."/>
            <person name="Wang C.C."/>
            <person name="Dunne R.L."/>
            <person name="Upcroft J.A."/>
            <person name="Upcroft P."/>
            <person name="White O."/>
            <person name="Salzberg S.L."/>
            <person name="Tang P."/>
            <person name="Chiu C.-H."/>
            <person name="Lee Y.-S."/>
            <person name="Embley T.M."/>
            <person name="Coombs G.H."/>
            <person name="Mottram J.C."/>
            <person name="Tachezy J."/>
            <person name="Fraser-Liggett C.M."/>
            <person name="Johnson P.J."/>
        </authorList>
    </citation>
    <scope>NUCLEOTIDE SEQUENCE [LARGE SCALE GENOMIC DNA]</scope>
    <source>
        <strain evidence="1">G3</strain>
    </source>
</reference>
<organism evidence="1 2">
    <name type="scientific">Trichomonas vaginalis (strain ATCC PRA-98 / G3)</name>
    <dbReference type="NCBI Taxonomy" id="412133"/>
    <lineage>
        <taxon>Eukaryota</taxon>
        <taxon>Metamonada</taxon>
        <taxon>Parabasalia</taxon>
        <taxon>Trichomonadida</taxon>
        <taxon>Trichomonadidae</taxon>
        <taxon>Trichomonas</taxon>
    </lineage>
</organism>
<dbReference type="VEuPathDB" id="TrichDB:TVAGG3_0712620"/>
<proteinExistence type="predicted"/>
<evidence type="ECO:0000313" key="2">
    <source>
        <dbReference type="Proteomes" id="UP000001542"/>
    </source>
</evidence>
<dbReference type="Proteomes" id="UP000001542">
    <property type="component" value="Unassembled WGS sequence"/>
</dbReference>
<dbReference type="EMBL" id="DS113203">
    <property type="protein sequence ID" value="EAY19849.1"/>
    <property type="molecule type" value="Genomic_DNA"/>
</dbReference>
<evidence type="ECO:0008006" key="3">
    <source>
        <dbReference type="Google" id="ProtNLM"/>
    </source>
</evidence>
<protein>
    <recommendedName>
        <fullName evidence="3">Polymorphic repeat outer membrane protein</fullName>
    </recommendedName>
</protein>
<evidence type="ECO:0000313" key="1">
    <source>
        <dbReference type="EMBL" id="EAY19849.1"/>
    </source>
</evidence>
<gene>
    <name evidence="1" type="ORF">TVAG_129570</name>
</gene>
<dbReference type="AlphaFoldDB" id="A2DI53"/>
<keyword evidence="2" id="KW-1185">Reference proteome</keyword>
<dbReference type="RefSeq" id="XP_001580835.1">
    <property type="nucleotide sequence ID" value="XM_001580785.1"/>
</dbReference>
<dbReference type="InParanoid" id="A2DI53"/>
<accession>A2DI53</accession>
<dbReference type="KEGG" id="tva:5465374"/>
<reference evidence="1" key="1">
    <citation type="submission" date="2006-10" db="EMBL/GenBank/DDBJ databases">
        <authorList>
            <person name="Amadeo P."/>
            <person name="Zhao Q."/>
            <person name="Wortman J."/>
            <person name="Fraser-Liggett C."/>
            <person name="Carlton J."/>
        </authorList>
    </citation>
    <scope>NUCLEOTIDE SEQUENCE</scope>
    <source>
        <strain evidence="1">G3</strain>
    </source>
</reference>
<dbReference type="VEuPathDB" id="TrichDB:TVAG_129570"/>
<sequence length="241" mass="26868">MELQQSFSDYYGTAEYVNKTRNETILENGNYYIHRAIFSFFHRTPIFISNSKVLLKTCTFFNNTSNTGVGSFSIRESECIIVRICISRSYGNSITGYSISSSLVGPNKSYAFECSLSECNGGHSSFTHDHGEQIVSNMNSSYHITLRHAGYVFNARDGTGIMNFTTIANTSTTLSDRNNGGMFNAASFNITKCNYLNNSYSGSYNSLIRTTGTTTFSNCSFLRNNALFIFSPRPKFIKGPL</sequence>
<name>A2DI53_TRIV3</name>